<dbReference type="Proteomes" id="UP001222325">
    <property type="component" value="Unassembled WGS sequence"/>
</dbReference>
<evidence type="ECO:0000313" key="1">
    <source>
        <dbReference type="EMBL" id="KAJ7081171.1"/>
    </source>
</evidence>
<keyword evidence="2" id="KW-1185">Reference proteome</keyword>
<gene>
    <name evidence="1" type="ORF">B0H15DRAFT_1024945</name>
</gene>
<dbReference type="AlphaFoldDB" id="A0AAD6TVJ6"/>
<dbReference type="EMBL" id="JARJCN010000051">
    <property type="protein sequence ID" value="KAJ7081171.1"/>
    <property type="molecule type" value="Genomic_DNA"/>
</dbReference>
<feature type="non-terminal residue" evidence="1">
    <location>
        <position position="181"/>
    </location>
</feature>
<sequence length="181" mass="20741">MVIVVAIQRMILFNELRTLITRWLNMLSHQRMANSLFGSDSPYATDILPPGFPLAPFVFPKRFQWTPAFSANPRRCQITLEYRGRTAVSSLLWSIQSSDVDFGVFEIPTQVFDDPLRPFPITAHLVLECLMKSVAAHRTIAILSEVLTHLVDGVPYMMKHFYLVALPERIIIRDVAARWVK</sequence>
<name>A0AAD6TVJ6_9AGAR</name>
<comment type="caution">
    <text evidence="1">The sequence shown here is derived from an EMBL/GenBank/DDBJ whole genome shotgun (WGS) entry which is preliminary data.</text>
</comment>
<accession>A0AAD6TVJ6</accession>
<evidence type="ECO:0000313" key="2">
    <source>
        <dbReference type="Proteomes" id="UP001222325"/>
    </source>
</evidence>
<reference evidence="1" key="1">
    <citation type="submission" date="2023-03" db="EMBL/GenBank/DDBJ databases">
        <title>Massive genome expansion in bonnet fungi (Mycena s.s.) driven by repeated elements and novel gene families across ecological guilds.</title>
        <authorList>
            <consortium name="Lawrence Berkeley National Laboratory"/>
            <person name="Harder C.B."/>
            <person name="Miyauchi S."/>
            <person name="Viragh M."/>
            <person name="Kuo A."/>
            <person name="Thoen E."/>
            <person name="Andreopoulos B."/>
            <person name="Lu D."/>
            <person name="Skrede I."/>
            <person name="Drula E."/>
            <person name="Henrissat B."/>
            <person name="Morin E."/>
            <person name="Kohler A."/>
            <person name="Barry K."/>
            <person name="LaButti K."/>
            <person name="Morin E."/>
            <person name="Salamov A."/>
            <person name="Lipzen A."/>
            <person name="Mereny Z."/>
            <person name="Hegedus B."/>
            <person name="Baldrian P."/>
            <person name="Stursova M."/>
            <person name="Weitz H."/>
            <person name="Taylor A."/>
            <person name="Grigoriev I.V."/>
            <person name="Nagy L.G."/>
            <person name="Martin F."/>
            <person name="Kauserud H."/>
        </authorList>
    </citation>
    <scope>NUCLEOTIDE SEQUENCE</scope>
    <source>
        <strain evidence="1">CBHHK173m</strain>
    </source>
</reference>
<proteinExistence type="predicted"/>
<organism evidence="1 2">
    <name type="scientific">Mycena belliarum</name>
    <dbReference type="NCBI Taxonomy" id="1033014"/>
    <lineage>
        <taxon>Eukaryota</taxon>
        <taxon>Fungi</taxon>
        <taxon>Dikarya</taxon>
        <taxon>Basidiomycota</taxon>
        <taxon>Agaricomycotina</taxon>
        <taxon>Agaricomycetes</taxon>
        <taxon>Agaricomycetidae</taxon>
        <taxon>Agaricales</taxon>
        <taxon>Marasmiineae</taxon>
        <taxon>Mycenaceae</taxon>
        <taxon>Mycena</taxon>
    </lineage>
</organism>
<protein>
    <submittedName>
        <fullName evidence="1">Uncharacterized protein</fullName>
    </submittedName>
</protein>